<evidence type="ECO:0000313" key="1">
    <source>
        <dbReference type="EMBL" id="KAJ1876403.1"/>
    </source>
</evidence>
<gene>
    <name evidence="1" type="ORF">LPJ66_012326</name>
</gene>
<sequence length="325" mass="32643">VARVFLDHVLHPVRFDRGVVAHALRLYAASNGADASAAVGPEAAQTPLRRRALAAVGSGGGGGLRGVFTEWMRVATLCAQLQRACLQPAALALCASTRMVCVVARNALQPLQAAAEPECLHALAVREPAAAVLLSAPAAALGAFPALARTRGEAAHVLAAAMFLAAALPGAAAARLGDALARDACGETLVAHEARAVELFAAHCGSLGARHIRHAARLLRRCDDPAAAVRGVLQALAASPAAEADEADDGDAFCASATMVGLCVAAFAGAAAARIEVARAVAVLLVAAAARPAEMPLADVPGALAAGVRVLGLCAVPHWVAAQPC</sequence>
<keyword evidence="2" id="KW-1185">Reference proteome</keyword>
<protein>
    <submittedName>
        <fullName evidence="1">Uncharacterized protein</fullName>
    </submittedName>
</protein>
<reference evidence="1" key="1">
    <citation type="submission" date="2022-07" db="EMBL/GenBank/DDBJ databases">
        <title>Phylogenomic reconstructions and comparative analyses of Kickxellomycotina fungi.</title>
        <authorList>
            <person name="Reynolds N.K."/>
            <person name="Stajich J.E."/>
            <person name="Barry K."/>
            <person name="Grigoriev I.V."/>
            <person name="Crous P."/>
            <person name="Smith M.E."/>
        </authorList>
    </citation>
    <scope>NUCLEOTIDE SEQUENCE</scope>
    <source>
        <strain evidence="1">Benny 63K</strain>
    </source>
</reference>
<dbReference type="Proteomes" id="UP001150581">
    <property type="component" value="Unassembled WGS sequence"/>
</dbReference>
<evidence type="ECO:0000313" key="2">
    <source>
        <dbReference type="Proteomes" id="UP001150581"/>
    </source>
</evidence>
<proteinExistence type="predicted"/>
<name>A0ACC1HVH1_9FUNG</name>
<feature type="non-terminal residue" evidence="1">
    <location>
        <position position="325"/>
    </location>
</feature>
<accession>A0ACC1HVH1</accession>
<feature type="non-terminal residue" evidence="1">
    <location>
        <position position="1"/>
    </location>
</feature>
<dbReference type="EMBL" id="JANBPG010004430">
    <property type="protein sequence ID" value="KAJ1876403.1"/>
    <property type="molecule type" value="Genomic_DNA"/>
</dbReference>
<comment type="caution">
    <text evidence="1">The sequence shown here is derived from an EMBL/GenBank/DDBJ whole genome shotgun (WGS) entry which is preliminary data.</text>
</comment>
<organism evidence="1 2">
    <name type="scientific">Kickxella alabastrina</name>
    <dbReference type="NCBI Taxonomy" id="61397"/>
    <lineage>
        <taxon>Eukaryota</taxon>
        <taxon>Fungi</taxon>
        <taxon>Fungi incertae sedis</taxon>
        <taxon>Zoopagomycota</taxon>
        <taxon>Kickxellomycotina</taxon>
        <taxon>Kickxellomycetes</taxon>
        <taxon>Kickxellales</taxon>
        <taxon>Kickxellaceae</taxon>
        <taxon>Kickxella</taxon>
    </lineage>
</organism>